<keyword evidence="4" id="KW-1185">Reference proteome</keyword>
<accession>A0A3M0KSS8</accession>
<evidence type="ECO:0000256" key="1">
    <source>
        <dbReference type="ARBA" id="ARBA00022679"/>
    </source>
</evidence>
<dbReference type="GO" id="GO:0046872">
    <property type="term" value="F:metal ion binding"/>
    <property type="evidence" value="ECO:0007669"/>
    <property type="project" value="UniProtKB-KW"/>
</dbReference>
<reference evidence="3 4" key="1">
    <citation type="submission" date="2018-07" db="EMBL/GenBank/DDBJ databases">
        <title>A high quality draft genome assembly of the barn swallow (H. rustica rustica).</title>
        <authorList>
            <person name="Formenti G."/>
            <person name="Chiara M."/>
            <person name="Poveda L."/>
            <person name="Francoijs K.-J."/>
            <person name="Bonisoli-Alquati A."/>
            <person name="Canova L."/>
            <person name="Gianfranceschi L."/>
            <person name="Horner D.S."/>
            <person name="Saino N."/>
        </authorList>
    </citation>
    <scope>NUCLEOTIDE SEQUENCE [LARGE SCALE GENOMIC DNA]</scope>
    <source>
        <strain evidence="3">Chelidonia</strain>
        <tissue evidence="3">Blood</tissue>
    </source>
</reference>
<dbReference type="PROSITE" id="PS51449">
    <property type="entry name" value="MTTASE_N"/>
    <property type="match status" value="1"/>
</dbReference>
<dbReference type="InterPro" id="IPR038135">
    <property type="entry name" value="Methylthiotransferase_N_sf"/>
</dbReference>
<evidence type="ECO:0000313" key="3">
    <source>
        <dbReference type="EMBL" id="RMC16213.1"/>
    </source>
</evidence>
<comment type="caution">
    <text evidence="3">The sequence shown here is derived from an EMBL/GenBank/DDBJ whole genome shotgun (WGS) entry which is preliminary data.</text>
</comment>
<proteinExistence type="predicted"/>
<dbReference type="OrthoDB" id="1730074at2759"/>
<dbReference type="GO" id="GO:0051539">
    <property type="term" value="F:4 iron, 4 sulfur cluster binding"/>
    <property type="evidence" value="ECO:0007669"/>
    <property type="project" value="UniProtKB-KW"/>
</dbReference>
<dbReference type="GO" id="GO:0005783">
    <property type="term" value="C:endoplasmic reticulum"/>
    <property type="evidence" value="ECO:0007669"/>
    <property type="project" value="TreeGrafter"/>
</dbReference>
<dbReference type="PANTHER" id="PTHR11918">
    <property type="entry name" value="RADICAL SAM PROTEINS"/>
    <property type="match status" value="1"/>
</dbReference>
<organism evidence="3 4">
    <name type="scientific">Hirundo rustica rustica</name>
    <dbReference type="NCBI Taxonomy" id="333673"/>
    <lineage>
        <taxon>Eukaryota</taxon>
        <taxon>Metazoa</taxon>
        <taxon>Chordata</taxon>
        <taxon>Craniata</taxon>
        <taxon>Vertebrata</taxon>
        <taxon>Euteleostomi</taxon>
        <taxon>Archelosauria</taxon>
        <taxon>Archosauria</taxon>
        <taxon>Dinosauria</taxon>
        <taxon>Saurischia</taxon>
        <taxon>Theropoda</taxon>
        <taxon>Coelurosauria</taxon>
        <taxon>Aves</taxon>
        <taxon>Neognathae</taxon>
        <taxon>Neoaves</taxon>
        <taxon>Telluraves</taxon>
        <taxon>Australaves</taxon>
        <taxon>Passeriformes</taxon>
        <taxon>Sylvioidea</taxon>
        <taxon>Hirundinidae</taxon>
        <taxon>Hirundo</taxon>
    </lineage>
</organism>
<sequence length="128" mass="14162">MSAESREEEKELRGIVVKAQEGKKKVVLAGCVPQAQPRQEYLKGLSIIGVQQIDRVVEVVEETIKGHSVRLLGQKKDNGKRLGGARLDLPKIRKNPLIEIISINTGNVAFKIVVKPSVLFGSEYQFKA</sequence>
<dbReference type="InterPro" id="IPR013848">
    <property type="entry name" value="Methylthiotransferase_N"/>
</dbReference>
<dbReference type="Proteomes" id="UP000269221">
    <property type="component" value="Unassembled WGS sequence"/>
</dbReference>
<keyword evidence="1" id="KW-0808">Transferase</keyword>
<dbReference type="STRING" id="333673.A0A3M0KSS8"/>
<evidence type="ECO:0000313" key="4">
    <source>
        <dbReference type="Proteomes" id="UP000269221"/>
    </source>
</evidence>
<dbReference type="EMBL" id="QRBI01000104">
    <property type="protein sequence ID" value="RMC16213.1"/>
    <property type="molecule type" value="Genomic_DNA"/>
</dbReference>
<evidence type="ECO:0000259" key="2">
    <source>
        <dbReference type="PROSITE" id="PS51449"/>
    </source>
</evidence>
<gene>
    <name evidence="3" type="ORF">DUI87_08427</name>
</gene>
<dbReference type="Gene3D" id="3.40.50.12160">
    <property type="entry name" value="Methylthiotransferase, N-terminal domain"/>
    <property type="match status" value="1"/>
</dbReference>
<name>A0A3M0KSS8_HIRRU</name>
<dbReference type="AlphaFoldDB" id="A0A3M0KSS8"/>
<protein>
    <recommendedName>
        <fullName evidence="2">MTTase N-terminal domain-containing protein</fullName>
    </recommendedName>
</protein>
<dbReference type="GO" id="GO:0035598">
    <property type="term" value="F:tRNA (N(6)-L-threonylcarbamoyladenosine(37)-C(2))-methylthiotransferase activity"/>
    <property type="evidence" value="ECO:0007669"/>
    <property type="project" value="TreeGrafter"/>
</dbReference>
<feature type="domain" description="MTTase N-terminal" evidence="2">
    <location>
        <begin position="1"/>
        <end position="65"/>
    </location>
</feature>
<dbReference type="PANTHER" id="PTHR11918:SF45">
    <property type="entry name" value="THREONYLCARBAMOYLADENOSINE TRNA METHYLTHIOTRANSFERASE"/>
    <property type="match status" value="1"/>
</dbReference>